<dbReference type="OrthoDB" id="9808602at2"/>
<dbReference type="EMBL" id="AQHR01000104">
    <property type="protein sequence ID" value="EON75597.1"/>
    <property type="molecule type" value="Genomic_DNA"/>
</dbReference>
<gene>
    <name evidence="4" type="ORF">ADIS_4000</name>
</gene>
<dbReference type="RefSeq" id="WP_010856127.1">
    <property type="nucleotide sequence ID" value="NZ_AQHR01000104.1"/>
</dbReference>
<feature type="domain" description="Bacterial sugar transferase" evidence="3">
    <location>
        <begin position="40"/>
        <end position="224"/>
    </location>
</feature>
<name>R7ZNF7_9BACT</name>
<evidence type="ECO:0000313" key="4">
    <source>
        <dbReference type="EMBL" id="EON75597.1"/>
    </source>
</evidence>
<dbReference type="PATRIC" id="fig|1288963.3.peg.3991"/>
<dbReference type="Pfam" id="PF02397">
    <property type="entry name" value="Bac_transf"/>
    <property type="match status" value="1"/>
</dbReference>
<protein>
    <submittedName>
        <fullName evidence="4">Glycosyltransferase</fullName>
    </submittedName>
</protein>
<dbReference type="Proteomes" id="UP000013909">
    <property type="component" value="Unassembled WGS sequence"/>
</dbReference>
<dbReference type="GO" id="GO:0089702">
    <property type="term" value="F:undecaprenyl-phosphate glucose phosphotransferase activity"/>
    <property type="evidence" value="ECO:0007669"/>
    <property type="project" value="TreeGrafter"/>
</dbReference>
<evidence type="ECO:0000313" key="5">
    <source>
        <dbReference type="Proteomes" id="UP000013909"/>
    </source>
</evidence>
<reference evidence="4 5" key="1">
    <citation type="submission" date="2013-02" db="EMBL/GenBank/DDBJ databases">
        <title>A novel strain isolated from Lonar lake, Maharashtra, India.</title>
        <authorList>
            <person name="Singh A."/>
        </authorList>
    </citation>
    <scope>NUCLEOTIDE SEQUENCE [LARGE SCALE GENOMIC DNA]</scope>
    <source>
        <strain evidence="4 5">AK24</strain>
    </source>
</reference>
<dbReference type="AlphaFoldDB" id="R7ZNF7"/>
<keyword evidence="2" id="KW-0472">Membrane</keyword>
<keyword evidence="5" id="KW-1185">Reference proteome</keyword>
<organism evidence="4 5">
    <name type="scientific">Lunatimonas lonarensis</name>
    <dbReference type="NCBI Taxonomy" id="1232681"/>
    <lineage>
        <taxon>Bacteria</taxon>
        <taxon>Pseudomonadati</taxon>
        <taxon>Bacteroidota</taxon>
        <taxon>Cytophagia</taxon>
        <taxon>Cytophagales</taxon>
        <taxon>Cyclobacteriaceae</taxon>
    </lineage>
</organism>
<dbReference type="PANTHER" id="PTHR30576:SF21">
    <property type="entry name" value="UDP-GLUCOSE:UNDECAPRENYL-PHOSPHATE GLUCOSE-1-PHOSPHATE TRANSFERASE"/>
    <property type="match status" value="1"/>
</dbReference>
<comment type="similarity">
    <text evidence="1">Belongs to the bacterial sugar transferase family.</text>
</comment>
<evidence type="ECO:0000259" key="3">
    <source>
        <dbReference type="Pfam" id="PF02397"/>
    </source>
</evidence>
<sequence length="231" mass="26417">MENVITKREVSQYFGSAEKAVDFSVELPDCATDSRKLFAKRALDLGVALFAIVFILSWLYPLLAILIKVTSKGPVLFKQLRHGLNNEPFYCYKFRTMVANKDADVKQATKGDSRITPIGRFLRASSIDELPQLFNVLKGDMAIVGPRPHAMPMNLEFAKNIDNFMCRHQVKPGITGLAQIKGYRGEIRDFHDIYGRFRFDLFYVKNWCLLFDIKIILNTFTALVFKSDNAY</sequence>
<dbReference type="InterPro" id="IPR003362">
    <property type="entry name" value="Bact_transf"/>
</dbReference>
<proteinExistence type="inferred from homology"/>
<keyword evidence="2" id="KW-1133">Transmembrane helix</keyword>
<feature type="transmembrane region" description="Helical" evidence="2">
    <location>
        <begin position="45"/>
        <end position="67"/>
    </location>
</feature>
<dbReference type="STRING" id="1232681.ADIS_4000"/>
<evidence type="ECO:0000256" key="2">
    <source>
        <dbReference type="SAM" id="Phobius"/>
    </source>
</evidence>
<comment type="caution">
    <text evidence="4">The sequence shown here is derived from an EMBL/GenBank/DDBJ whole genome shotgun (WGS) entry which is preliminary data.</text>
</comment>
<keyword evidence="2" id="KW-0812">Transmembrane</keyword>
<keyword evidence="4" id="KW-0808">Transferase</keyword>
<dbReference type="PANTHER" id="PTHR30576">
    <property type="entry name" value="COLANIC BIOSYNTHESIS UDP-GLUCOSE LIPID CARRIER TRANSFERASE"/>
    <property type="match status" value="1"/>
</dbReference>
<dbReference type="GO" id="GO:0009242">
    <property type="term" value="P:colanic acid biosynthetic process"/>
    <property type="evidence" value="ECO:0007669"/>
    <property type="project" value="TreeGrafter"/>
</dbReference>
<accession>R7ZNF7</accession>
<evidence type="ECO:0000256" key="1">
    <source>
        <dbReference type="ARBA" id="ARBA00006464"/>
    </source>
</evidence>